<dbReference type="EMBL" id="KZ819772">
    <property type="protein sequence ID" value="PWN52513.1"/>
    <property type="molecule type" value="Genomic_DNA"/>
</dbReference>
<name>A0ACD0P319_9BASI</name>
<evidence type="ECO:0000313" key="2">
    <source>
        <dbReference type="Proteomes" id="UP000245626"/>
    </source>
</evidence>
<organism evidence="1 2">
    <name type="scientific">Violaceomyces palustris</name>
    <dbReference type="NCBI Taxonomy" id="1673888"/>
    <lineage>
        <taxon>Eukaryota</taxon>
        <taxon>Fungi</taxon>
        <taxon>Dikarya</taxon>
        <taxon>Basidiomycota</taxon>
        <taxon>Ustilaginomycotina</taxon>
        <taxon>Ustilaginomycetes</taxon>
        <taxon>Violaceomycetales</taxon>
        <taxon>Violaceomycetaceae</taxon>
        <taxon>Violaceomyces</taxon>
    </lineage>
</organism>
<sequence>MKRLLNRSASDTQLTRTKTGGQTSCSHIIEPVPLFQKRTFGDASSSSLTLDLLASYKPRSFEPIVVALSSETKSPDRRNWESEKRAPLAGPQNAADQDRIHALQMSLVQSALRVMKRQNPPSPNTSCLDSFSGSTPKRSRSKSLEEIKTSHLCESSRSLSGGLFKDDRGLKLLPPKEEPTSDHWINFRPHSTMMSENFPDPKDDEKGEASLCGTDVTLELDPLGLPSALTPDSKLCHAIRLCDEDPANISNYGFNADLSFSHSPLRRQLAELENCGTEHTSSSCCREELALSEIEDLDALLQSYGREGLSPAFGRYDATSNNRSPTLLSHERSSKRLVHSAIRPSKVGMSDLGMESMSKDSNSRVIMGSSGHLSRRRICVHESSKEEDPVRVWCRSTCNGMEDDNISEREEEVHPWELDWLEFDSPHAEHENDVITKGLPGKSENREKIESWDPRFDRDELRKFFLDPRSAGKKGSCLAGCERPGESPTPELTMSATASSNSCGGDDSLFGAFPSEGSIKVLAAPGRILSGKQEDPNHHWQRCGDDTCDECMDAFFQTSGCSDRLFASTPGKKSPTMTAVTPGAWTEYDDCYSSPSPSLQVRKAASSEHSLSLNRYSPRSIQRSLLQTPRSLGERLSLSPNSSILYGTVVNTPGEEPRKKRNPKTGNTMAGVAKDFYASSSSFDSESSPAADKSLRSQGKRPTDPSPPLWLIRG</sequence>
<reference evidence="1 2" key="1">
    <citation type="journal article" date="2018" name="Mol. Biol. Evol.">
        <title>Broad Genomic Sampling Reveals a Smut Pathogenic Ancestry of the Fungal Clade Ustilaginomycotina.</title>
        <authorList>
            <person name="Kijpornyongpan T."/>
            <person name="Mondo S.J."/>
            <person name="Barry K."/>
            <person name="Sandor L."/>
            <person name="Lee J."/>
            <person name="Lipzen A."/>
            <person name="Pangilinan J."/>
            <person name="LaButti K."/>
            <person name="Hainaut M."/>
            <person name="Henrissat B."/>
            <person name="Grigoriev I.V."/>
            <person name="Spatafora J.W."/>
            <person name="Aime M.C."/>
        </authorList>
    </citation>
    <scope>NUCLEOTIDE SEQUENCE [LARGE SCALE GENOMIC DNA]</scope>
    <source>
        <strain evidence="1 2">SA 807</strain>
    </source>
</reference>
<keyword evidence="2" id="KW-1185">Reference proteome</keyword>
<evidence type="ECO:0000313" key="1">
    <source>
        <dbReference type="EMBL" id="PWN52513.1"/>
    </source>
</evidence>
<dbReference type="Proteomes" id="UP000245626">
    <property type="component" value="Unassembled WGS sequence"/>
</dbReference>
<gene>
    <name evidence="1" type="ORF">IE53DRAFT_276585</name>
</gene>
<protein>
    <submittedName>
        <fullName evidence="1">Uncharacterized protein</fullName>
    </submittedName>
</protein>
<accession>A0ACD0P319</accession>
<proteinExistence type="predicted"/>